<dbReference type="InterPro" id="IPR011989">
    <property type="entry name" value="ARM-like"/>
</dbReference>
<gene>
    <name evidence="5" type="primary">LOC111312095</name>
</gene>
<dbReference type="AlphaFoldDB" id="A0A6P6ASJ2"/>
<dbReference type="KEGG" id="dzi:111312095"/>
<accession>A0A6P6ASJ2</accession>
<comment type="subcellular location">
    <subcellularLocation>
        <location evidence="1">Nucleus</location>
    </subcellularLocation>
</comment>
<dbReference type="Proteomes" id="UP000515121">
    <property type="component" value="Unplaced"/>
</dbReference>
<dbReference type="SUPFAM" id="SSF48371">
    <property type="entry name" value="ARM repeat"/>
    <property type="match status" value="1"/>
</dbReference>
<reference evidence="5" key="1">
    <citation type="submission" date="2025-08" db="UniProtKB">
        <authorList>
            <consortium name="RefSeq"/>
        </authorList>
    </citation>
    <scope>IDENTIFICATION</scope>
    <source>
        <tissue evidence="5">Fruit stalk</tissue>
    </source>
</reference>
<dbReference type="GeneID" id="111312095"/>
<dbReference type="PANTHER" id="PTHR20938:SF0">
    <property type="entry name" value="INTEGRATOR COMPLEX SUBUNIT 4"/>
    <property type="match status" value="1"/>
</dbReference>
<evidence type="ECO:0000256" key="2">
    <source>
        <dbReference type="ARBA" id="ARBA00023242"/>
    </source>
</evidence>
<dbReference type="RefSeq" id="XP_022767811.1">
    <property type="nucleotide sequence ID" value="XM_022912076.1"/>
</dbReference>
<dbReference type="InterPro" id="IPR057412">
    <property type="entry name" value="INTS4_C"/>
</dbReference>
<protein>
    <submittedName>
        <fullName evidence="5">Protein SIEL isoform X1</fullName>
    </submittedName>
</protein>
<keyword evidence="2" id="KW-0539">Nucleus</keyword>
<dbReference type="Gene3D" id="1.25.10.10">
    <property type="entry name" value="Leucine-rich Repeat Variant"/>
    <property type="match status" value="1"/>
</dbReference>
<dbReference type="GO" id="GO:0005768">
    <property type="term" value="C:endosome"/>
    <property type="evidence" value="ECO:0007669"/>
    <property type="project" value="TreeGrafter"/>
</dbReference>
<dbReference type="Pfam" id="PF25458">
    <property type="entry name" value="INTS4_C"/>
    <property type="match status" value="1"/>
</dbReference>
<evidence type="ECO:0000313" key="4">
    <source>
        <dbReference type="Proteomes" id="UP000515121"/>
    </source>
</evidence>
<dbReference type="GO" id="GO:0005634">
    <property type="term" value="C:nucleus"/>
    <property type="evidence" value="ECO:0007669"/>
    <property type="project" value="UniProtKB-SubCell"/>
</dbReference>
<evidence type="ECO:0000259" key="3">
    <source>
        <dbReference type="Pfam" id="PF25458"/>
    </source>
</evidence>
<proteinExistence type="predicted"/>
<dbReference type="GO" id="GO:0010496">
    <property type="term" value="P:intercellular transport"/>
    <property type="evidence" value="ECO:0007669"/>
    <property type="project" value="TreeGrafter"/>
</dbReference>
<evidence type="ECO:0000256" key="1">
    <source>
        <dbReference type="ARBA" id="ARBA00004123"/>
    </source>
</evidence>
<dbReference type="PANTHER" id="PTHR20938">
    <property type="entry name" value="INTEGRATOR COMPLEX SUBUNIT 4"/>
    <property type="match status" value="1"/>
</dbReference>
<name>A0A6P6ASJ2_DURZI</name>
<feature type="domain" description="Integrator complex subunit 4/Protein SIEL C-terminal Ig-like" evidence="3">
    <location>
        <begin position="816"/>
        <end position="936"/>
    </location>
</feature>
<sequence>MEQHVMNSIEQSLNNNQPLSSQTLASLRSLIINPTTSDSSLSSLLDALTRSLRLTRDSVFLHHCLKLLTDLSARRPHLSPFAVDLLRSDSLFSSASPRLVGESLSALLSLTSSQNDIDAARFVSLCLGPSVPVRLWLLKNAEKFAIRESVLLAVFLGFTRDPFPYVRKAAVDGLVKLCKNGDFNDRDVIEGCYCRAVELLRDAEDNVRSAAVRAVYDWGKLLVISSEERNKQDSSDAVFIQLCCMVRDMSMEVRLEAFEALGKIGLVSEDILLQTLFKKVLGINKDKIYKPIKVFEISASAAAGAFVHGLEDEFSEVRMSACYSLHTFTVFSSQFAGEALNLLMDMLNDDSKIVRLQALNTMHHMATCNHLKVEEIHMHSFLSTLFDSCSVIRSATRKILKLAKLMKLELFKLCIDGLLGNLETYPQDEVDVFSVLFHIGRNHGKFTVLMIEEVSTELEPAFGGKLGFDSTRVAAFLVLAISAPLSNESDVCGVPSRIFSYAVTWLGRISYALSDVMNRETLLAYLSKCSRSSTISLADFKIKEALPTVKGDMPSHLCSEVGSPVSMPLWQKGVETFDHHHQKLFLGKSGTHLEYGLRECDELRQSVNLVFRKVKDLWSLVQLGCTNEALKAISRACKEEVASFTTDSPGSAGAVAFTLQYLRVIKLLAAVWEHLMPTKKLNCYGVGKLELLLGKLDRRLREIRNKFIGLSKAEELQILELIVVACLLRLSKIEICCYDTAMKKLSSIISHVEILRKGGPIEPSHFIIEVKKLLNDIGSSSGGSTCKPLLFKKLIDSFSLHQFVLGGSPRHINAELEVPGNDSENPLPFIPGIPASIPLAITLYNVLSEHRLWLRISMGEESTQFVFLDLNLIRSSDEVREFTFVAPFYLTPKAISFALRVSIGIECLQENVHQVKAFGGPKRELAYLCPEEEIFLCKSTKW</sequence>
<keyword evidence="4" id="KW-1185">Reference proteome</keyword>
<organism evidence="4 5">
    <name type="scientific">Durio zibethinus</name>
    <name type="common">Durian</name>
    <dbReference type="NCBI Taxonomy" id="66656"/>
    <lineage>
        <taxon>Eukaryota</taxon>
        <taxon>Viridiplantae</taxon>
        <taxon>Streptophyta</taxon>
        <taxon>Embryophyta</taxon>
        <taxon>Tracheophyta</taxon>
        <taxon>Spermatophyta</taxon>
        <taxon>Magnoliopsida</taxon>
        <taxon>eudicotyledons</taxon>
        <taxon>Gunneridae</taxon>
        <taxon>Pentapetalae</taxon>
        <taxon>rosids</taxon>
        <taxon>malvids</taxon>
        <taxon>Malvales</taxon>
        <taxon>Malvaceae</taxon>
        <taxon>Helicteroideae</taxon>
        <taxon>Durio</taxon>
    </lineage>
</organism>
<dbReference type="InterPro" id="IPR016024">
    <property type="entry name" value="ARM-type_fold"/>
</dbReference>
<dbReference type="OrthoDB" id="18190at2759"/>
<evidence type="ECO:0000313" key="5">
    <source>
        <dbReference type="RefSeq" id="XP_022767811.1"/>
    </source>
</evidence>